<comment type="caution">
    <text evidence="1">The sequence shown here is derived from an EMBL/GenBank/DDBJ whole genome shotgun (WGS) entry which is preliminary data.</text>
</comment>
<keyword evidence="2" id="KW-1185">Reference proteome</keyword>
<name>A0ABT6UGU2_9GAMM</name>
<dbReference type="EMBL" id="JAOTLW010000025">
    <property type="protein sequence ID" value="MDI5833691.1"/>
    <property type="molecule type" value="Genomic_DNA"/>
</dbReference>
<dbReference type="Proteomes" id="UP001159075">
    <property type="component" value="Unassembled WGS sequence"/>
</dbReference>
<protein>
    <submittedName>
        <fullName evidence="1">Uncharacterized protein</fullName>
    </submittedName>
</protein>
<dbReference type="RefSeq" id="WP_212601261.1">
    <property type="nucleotide sequence ID" value="NZ_JAOTLW010000025.1"/>
</dbReference>
<sequence length="46" mass="5344">MNTLEEAFKYMVSLIETGFEYPDAEWKASSRFSVSAEELAEMYDAR</sequence>
<gene>
    <name evidence="1" type="ORF">ODY93_19080</name>
</gene>
<evidence type="ECO:0000313" key="1">
    <source>
        <dbReference type="EMBL" id="MDI5833691.1"/>
    </source>
</evidence>
<reference evidence="1 2" key="1">
    <citation type="submission" date="2022-09" db="EMBL/GenBank/DDBJ databases">
        <title>The outer-membrane cytochrome OmcA is essential for infection of Shewanella oneidensis by a zebrafish-associated bacteriophage.</title>
        <authorList>
            <person name="Grenfell A.W."/>
            <person name="Intile P."/>
            <person name="Mcfarlane J."/>
            <person name="Leung D."/>
            <person name="Abdalla K."/>
            <person name="Wold M."/>
            <person name="Kees E."/>
            <person name="Gralnick J."/>
        </authorList>
    </citation>
    <scope>NUCLEOTIDE SEQUENCE [LARGE SCALE GENOMIC DNA]</scope>
    <source>
        <strain evidence="1 2">NF-5</strain>
    </source>
</reference>
<evidence type="ECO:0000313" key="2">
    <source>
        <dbReference type="Proteomes" id="UP001159075"/>
    </source>
</evidence>
<proteinExistence type="predicted"/>
<organism evidence="1 2">
    <name type="scientific">Shewanella xiamenensis</name>
    <dbReference type="NCBI Taxonomy" id="332186"/>
    <lineage>
        <taxon>Bacteria</taxon>
        <taxon>Pseudomonadati</taxon>
        <taxon>Pseudomonadota</taxon>
        <taxon>Gammaproteobacteria</taxon>
        <taxon>Alteromonadales</taxon>
        <taxon>Shewanellaceae</taxon>
        <taxon>Shewanella</taxon>
    </lineage>
</organism>
<accession>A0ABT6UGU2</accession>